<dbReference type="PANTHER" id="PTHR47234">
    <property type="match status" value="1"/>
</dbReference>
<evidence type="ECO:0000256" key="9">
    <source>
        <dbReference type="RuleBase" id="RU003357"/>
    </source>
</evidence>
<dbReference type="SUPFAM" id="SSF49464">
    <property type="entry name" value="Carboxypeptidase regulatory domain-like"/>
    <property type="match status" value="1"/>
</dbReference>
<keyword evidence="6 8" id="KW-0472">Membrane</keyword>
<organism evidence="13 14">
    <name type="scientific">Hymenobacter arizonensis</name>
    <name type="common">Siccationidurans arizonensis</name>
    <dbReference type="NCBI Taxonomy" id="1227077"/>
    <lineage>
        <taxon>Bacteria</taxon>
        <taxon>Pseudomonadati</taxon>
        <taxon>Bacteroidota</taxon>
        <taxon>Cytophagia</taxon>
        <taxon>Cytophagales</taxon>
        <taxon>Hymenobacteraceae</taxon>
        <taxon>Hymenobacter</taxon>
    </lineage>
</organism>
<keyword evidence="10" id="KW-0732">Signal</keyword>
<evidence type="ECO:0000313" key="14">
    <source>
        <dbReference type="Proteomes" id="UP000199029"/>
    </source>
</evidence>
<dbReference type="AlphaFoldDB" id="A0A1I5WVH8"/>
<gene>
    <name evidence="13" type="ORF">SAMN04515668_1512</name>
</gene>
<accession>A0A1I5WVH8</accession>
<dbReference type="Proteomes" id="UP000199029">
    <property type="component" value="Unassembled WGS sequence"/>
</dbReference>
<dbReference type="GO" id="GO:0009279">
    <property type="term" value="C:cell outer membrane"/>
    <property type="evidence" value="ECO:0007669"/>
    <property type="project" value="UniProtKB-SubCell"/>
</dbReference>
<dbReference type="Pfam" id="PF00593">
    <property type="entry name" value="TonB_dep_Rec_b-barrel"/>
    <property type="match status" value="1"/>
</dbReference>
<dbReference type="InterPro" id="IPR000531">
    <property type="entry name" value="Beta-barrel_TonB"/>
</dbReference>
<keyword evidence="14" id="KW-1185">Reference proteome</keyword>
<evidence type="ECO:0000259" key="12">
    <source>
        <dbReference type="Pfam" id="PF07715"/>
    </source>
</evidence>
<comment type="similarity">
    <text evidence="8 9">Belongs to the TonB-dependent receptor family.</text>
</comment>
<dbReference type="RefSeq" id="WP_177204636.1">
    <property type="nucleotide sequence ID" value="NZ_FOXS01000002.1"/>
</dbReference>
<keyword evidence="7 8" id="KW-0998">Cell outer membrane</keyword>
<evidence type="ECO:0000256" key="10">
    <source>
        <dbReference type="SAM" id="SignalP"/>
    </source>
</evidence>
<evidence type="ECO:0000256" key="7">
    <source>
        <dbReference type="ARBA" id="ARBA00023237"/>
    </source>
</evidence>
<comment type="subcellular location">
    <subcellularLocation>
        <location evidence="1 8">Cell outer membrane</location>
        <topology evidence="1 8">Multi-pass membrane protein</topology>
    </subcellularLocation>
</comment>
<dbReference type="InterPro" id="IPR039426">
    <property type="entry name" value="TonB-dep_rcpt-like"/>
</dbReference>
<dbReference type="InterPro" id="IPR036942">
    <property type="entry name" value="Beta-barrel_TonB_sf"/>
</dbReference>
<evidence type="ECO:0000256" key="2">
    <source>
        <dbReference type="ARBA" id="ARBA00022448"/>
    </source>
</evidence>
<feature type="signal peptide" evidence="10">
    <location>
        <begin position="1"/>
        <end position="26"/>
    </location>
</feature>
<keyword evidence="4 8" id="KW-0812">Transmembrane</keyword>
<feature type="domain" description="TonB-dependent receptor-like beta-barrel" evidence="11">
    <location>
        <begin position="395"/>
        <end position="882"/>
    </location>
</feature>
<evidence type="ECO:0000256" key="3">
    <source>
        <dbReference type="ARBA" id="ARBA00022452"/>
    </source>
</evidence>
<evidence type="ECO:0000256" key="4">
    <source>
        <dbReference type="ARBA" id="ARBA00022692"/>
    </source>
</evidence>
<protein>
    <submittedName>
        <fullName evidence="13">Iron complex outermembrane recepter protein</fullName>
    </submittedName>
</protein>
<reference evidence="14" key="1">
    <citation type="submission" date="2016-10" db="EMBL/GenBank/DDBJ databases">
        <authorList>
            <person name="Varghese N."/>
            <person name="Submissions S."/>
        </authorList>
    </citation>
    <scope>NUCLEOTIDE SEQUENCE [LARGE SCALE GENOMIC DNA]</scope>
    <source>
        <strain evidence="14">OR362-8,ATCC BAA-1266,JCM 13504</strain>
    </source>
</reference>
<evidence type="ECO:0000313" key="13">
    <source>
        <dbReference type="EMBL" id="SFQ23704.1"/>
    </source>
</evidence>
<feature type="chain" id="PRO_5011595893" evidence="10">
    <location>
        <begin position="27"/>
        <end position="954"/>
    </location>
</feature>
<sequence>MMHFTQYARVILTCLGTGLTTLTAGAQALSPAPVAAPDKEPVSLSGKVTARSGEAQGTPLPFASLTLVSLSTGTRQTTSADLMGRFAFTNLLAGGPYILQVQQPGFQAQTVTNMYLKADAATALDIDLSPATVAVGTRRDDRTALESAVPVDVVDIAALLRTVPQTDLTQLLHYTVPAFNSTRQTAAGGSDHVDPANLRGLGTDQMLVLVNGKRRHTTALVNLLSNRGLGSVGTDLNTLPSLGVERVEVLRDGAAAQYGSDAIAGVMNISLKNSNSDGSVLLNTGLTTEGDGLATLLGVNQGFRLGTKGFLNVTADADYRDRTARGYGRDPGVSPVFVVNDPAREQAALTAAGKTYNDFAQRNGDARVRNVRGLLNARVEASDRLAFYGFGGYNFRRGQASTLWVLPATQSADVVESLFPYGYQPQVNTRIHDGAGTLGVVLGQPGPNRWTLDVSNTTGYNRMTYDLENTLNASLGASSPTVFDNAGGFQFLQNVTNATANRFFDRALAGTNVAFGAEFRADRYQILRGDERTEAEYDLGLPNSQQGAQGFSGFGEASAVVGSRTNVGAFLDVEADVTKHWSVSGALRYENYSTFGSAFIYKATSRLEVARFLALRGAFNTGFRAPSLQQVLYRQITQRPGVTGVVYAGIFNNQDELRVQAGVPDLTPERSRNVSGGLVFTPSSAFSFTADAYLIDIDDRITLSGLLRPGFGISPALTQTLANSRVSQAQFFTNDLDTRTQGVDLVANYRHAFGAGQFSATAAGNFTRTRTRRLNVPATFRSLQEDDDPTTNYVDPRQLSLIETGNPASKILLGLNYTLGKVGLGLRNTYFGEVRYYDVAPDPAVYDFGGYLLVFRPRTVTDLTVSVQATKGLSISAGAQNLFNVKPNTLDQAASNGEAPGGFATRAQFEAYYQNRYSAPSPFPTNRDVYPYAPVQMGFNGALVYLKAVYSLGL</sequence>
<dbReference type="Gene3D" id="2.40.170.20">
    <property type="entry name" value="TonB-dependent receptor, beta-barrel domain"/>
    <property type="match status" value="1"/>
</dbReference>
<evidence type="ECO:0000256" key="6">
    <source>
        <dbReference type="ARBA" id="ARBA00023136"/>
    </source>
</evidence>
<dbReference type="EMBL" id="FOXS01000002">
    <property type="protein sequence ID" value="SFQ23704.1"/>
    <property type="molecule type" value="Genomic_DNA"/>
</dbReference>
<keyword evidence="5 9" id="KW-0798">TonB box</keyword>
<keyword evidence="2 8" id="KW-0813">Transport</keyword>
<dbReference type="STRING" id="1227077.SAMN04515668_1512"/>
<name>A0A1I5WVH8_HYMAR</name>
<dbReference type="Pfam" id="PF07715">
    <property type="entry name" value="Plug"/>
    <property type="match status" value="1"/>
</dbReference>
<dbReference type="InterPro" id="IPR008969">
    <property type="entry name" value="CarboxyPept-like_regulatory"/>
</dbReference>
<evidence type="ECO:0000259" key="11">
    <source>
        <dbReference type="Pfam" id="PF00593"/>
    </source>
</evidence>
<evidence type="ECO:0000256" key="5">
    <source>
        <dbReference type="ARBA" id="ARBA00023077"/>
    </source>
</evidence>
<feature type="domain" description="TonB-dependent receptor plug" evidence="12">
    <location>
        <begin position="146"/>
        <end position="266"/>
    </location>
</feature>
<dbReference type="Pfam" id="PF13620">
    <property type="entry name" value="CarboxypepD_reg"/>
    <property type="match status" value="1"/>
</dbReference>
<dbReference type="PROSITE" id="PS52016">
    <property type="entry name" value="TONB_DEPENDENT_REC_3"/>
    <property type="match status" value="1"/>
</dbReference>
<evidence type="ECO:0000256" key="1">
    <source>
        <dbReference type="ARBA" id="ARBA00004571"/>
    </source>
</evidence>
<dbReference type="SUPFAM" id="SSF56935">
    <property type="entry name" value="Porins"/>
    <property type="match status" value="1"/>
</dbReference>
<dbReference type="InterPro" id="IPR012910">
    <property type="entry name" value="Plug_dom"/>
</dbReference>
<evidence type="ECO:0000256" key="8">
    <source>
        <dbReference type="PROSITE-ProRule" id="PRU01360"/>
    </source>
</evidence>
<dbReference type="PANTHER" id="PTHR47234:SF3">
    <property type="entry name" value="SECRETIN_TONB SHORT N-TERMINAL DOMAIN-CONTAINING PROTEIN"/>
    <property type="match status" value="1"/>
</dbReference>
<dbReference type="InterPro" id="IPR037066">
    <property type="entry name" value="Plug_dom_sf"/>
</dbReference>
<dbReference type="Gene3D" id="2.60.40.1120">
    <property type="entry name" value="Carboxypeptidase-like, regulatory domain"/>
    <property type="match status" value="1"/>
</dbReference>
<proteinExistence type="inferred from homology"/>
<dbReference type="Gene3D" id="2.170.130.10">
    <property type="entry name" value="TonB-dependent receptor, plug domain"/>
    <property type="match status" value="1"/>
</dbReference>
<keyword evidence="3 8" id="KW-1134">Transmembrane beta strand</keyword>